<evidence type="ECO:0000313" key="3">
    <source>
        <dbReference type="Proteomes" id="UP000564885"/>
    </source>
</evidence>
<gene>
    <name evidence="2" type="ORF">HJG44_00155</name>
</gene>
<feature type="chain" id="PRO_5032851321" evidence="1">
    <location>
        <begin position="22"/>
        <end position="89"/>
    </location>
</feature>
<name>A0A849I079_9HYPH</name>
<dbReference type="RefSeq" id="WP_171216347.1">
    <property type="nucleotide sequence ID" value="NZ_JABEPP010000001.1"/>
</dbReference>
<accession>A0A849I079</accession>
<evidence type="ECO:0000256" key="1">
    <source>
        <dbReference type="SAM" id="SignalP"/>
    </source>
</evidence>
<dbReference type="AlphaFoldDB" id="A0A849I079"/>
<dbReference type="EMBL" id="JABEPP010000001">
    <property type="protein sequence ID" value="NNM70811.1"/>
    <property type="molecule type" value="Genomic_DNA"/>
</dbReference>
<protein>
    <submittedName>
        <fullName evidence="2">Uncharacterized protein</fullName>
    </submittedName>
</protein>
<keyword evidence="3" id="KW-1185">Reference proteome</keyword>
<reference evidence="2 3" key="1">
    <citation type="submission" date="2020-04" db="EMBL/GenBank/DDBJ databases">
        <title>Enterovirga sp. isolate from soil.</title>
        <authorList>
            <person name="Chea S."/>
            <person name="Kim D.-U."/>
        </authorList>
    </citation>
    <scope>NUCLEOTIDE SEQUENCE [LARGE SCALE GENOMIC DNA]</scope>
    <source>
        <strain evidence="2 3">DB1703</strain>
    </source>
</reference>
<comment type="caution">
    <text evidence="2">The sequence shown here is derived from an EMBL/GenBank/DDBJ whole genome shotgun (WGS) entry which is preliminary data.</text>
</comment>
<keyword evidence="1" id="KW-0732">Signal</keyword>
<organism evidence="2 3">
    <name type="scientific">Enterovirga aerilata</name>
    <dbReference type="NCBI Taxonomy" id="2730920"/>
    <lineage>
        <taxon>Bacteria</taxon>
        <taxon>Pseudomonadati</taxon>
        <taxon>Pseudomonadota</taxon>
        <taxon>Alphaproteobacteria</taxon>
        <taxon>Hyphomicrobiales</taxon>
        <taxon>Methylobacteriaceae</taxon>
        <taxon>Enterovirga</taxon>
    </lineage>
</organism>
<dbReference type="Proteomes" id="UP000564885">
    <property type="component" value="Unassembled WGS sequence"/>
</dbReference>
<proteinExistence type="predicted"/>
<evidence type="ECO:0000313" key="2">
    <source>
        <dbReference type="EMBL" id="NNM70811.1"/>
    </source>
</evidence>
<feature type="signal peptide" evidence="1">
    <location>
        <begin position="1"/>
        <end position="21"/>
    </location>
</feature>
<sequence>MRLSTTVAVAAFLAGAGSALAGDGLDRHGLDHYRDHHWHGAFAEPPTHGQPPLAEFYAYYIPRGVLHNGPPLPVARYRSGYRDVIRAKY</sequence>